<dbReference type="Gene3D" id="1.50.10.10">
    <property type="match status" value="1"/>
</dbReference>
<dbReference type="InterPro" id="IPR027414">
    <property type="entry name" value="GH95_N_dom"/>
</dbReference>
<comment type="caution">
    <text evidence="5">The sequence shown here is derived from an EMBL/GenBank/DDBJ whole genome shotgun (WGS) entry which is preliminary data.</text>
</comment>
<dbReference type="Gene3D" id="2.70.98.50">
    <property type="entry name" value="putative glycoside hydrolase family protein from bacillus halodurans"/>
    <property type="match status" value="1"/>
</dbReference>
<dbReference type="GO" id="GO:0004560">
    <property type="term" value="F:alpha-L-fucosidase activity"/>
    <property type="evidence" value="ECO:0007669"/>
    <property type="project" value="InterPro"/>
</dbReference>
<accession>A0A0C1G4Y5</accession>
<dbReference type="AlphaFoldDB" id="A0A0C1G4Y5"/>
<dbReference type="RefSeq" id="WP_039473772.1">
    <property type="nucleotide sequence ID" value="NZ_JSYN01000006.1"/>
</dbReference>
<dbReference type="InterPro" id="IPR013780">
    <property type="entry name" value="Glyco_hydro_b"/>
</dbReference>
<dbReference type="InterPro" id="IPR054363">
    <property type="entry name" value="GH95_cat"/>
</dbReference>
<dbReference type="Gene3D" id="2.60.40.1180">
    <property type="entry name" value="Golgi alpha-mannosidase II"/>
    <property type="match status" value="1"/>
</dbReference>
<dbReference type="PANTHER" id="PTHR31084:SF0">
    <property type="entry name" value="ALPHA-L-FUCOSIDASE 2"/>
    <property type="match status" value="1"/>
</dbReference>
<dbReference type="SUPFAM" id="SSF48208">
    <property type="entry name" value="Six-hairpin glycosidases"/>
    <property type="match status" value="1"/>
</dbReference>
<evidence type="ECO:0000259" key="3">
    <source>
        <dbReference type="Pfam" id="PF21307"/>
    </source>
</evidence>
<evidence type="ECO:0000313" key="6">
    <source>
        <dbReference type="Proteomes" id="UP000031246"/>
    </source>
</evidence>
<dbReference type="FunFam" id="1.50.10.10:FF:000028">
    <property type="entry name" value="Alpha-L-fucosidase 2"/>
    <property type="match status" value="1"/>
</dbReference>
<evidence type="ECO:0000259" key="2">
    <source>
        <dbReference type="Pfam" id="PF14498"/>
    </source>
</evidence>
<feature type="domain" description="Alpha fucosidase A-like C-terminal" evidence="3">
    <location>
        <begin position="722"/>
        <end position="789"/>
    </location>
</feature>
<evidence type="ECO:0000256" key="1">
    <source>
        <dbReference type="SAM" id="SignalP"/>
    </source>
</evidence>
<keyword evidence="1" id="KW-0732">Signal</keyword>
<evidence type="ECO:0000259" key="4">
    <source>
        <dbReference type="Pfam" id="PF22124"/>
    </source>
</evidence>
<dbReference type="InterPro" id="IPR016518">
    <property type="entry name" value="Alpha-L-fucosidase"/>
</dbReference>
<protein>
    <submittedName>
        <fullName evidence="5">Alpha-L-fucosidase</fullName>
    </submittedName>
</protein>
<reference evidence="5 6" key="1">
    <citation type="submission" date="2014-10" db="EMBL/GenBank/DDBJ databases">
        <title>Pedobacter Kyungheensis.</title>
        <authorList>
            <person name="Anderson B.M."/>
            <person name="Newman J.D."/>
        </authorList>
    </citation>
    <scope>NUCLEOTIDE SEQUENCE [LARGE SCALE GENOMIC DNA]</scope>
    <source>
        <strain evidence="5 6">KACC 16221</strain>
    </source>
</reference>
<sequence>MKIRFLLNLLCIGVCLSVHAQQNNALKLWYTKPATQFEEALPLGNGRLGAMVYGGIEKERISLNEATLWSGGPIDAAKINPNAHQYLQPVRDALFNEDYKKADSLVHFMQGPYSEAFMPLGNLFFNFANSGKVSNYKRELDIQNAVSRVSYQANQTTYTRETFASHPQQLIIFRLTASGKDKLNFSCNFDSKLLAKSLVKQGMLVLKGWAPVHTEPNYRGNIANAVVNDTVNAMRFVSMLKVLKTNGKQVLKDSTLTIKGATEVVLALSMATSYNGVDKNPGTAGKDENAIAAAYLKNVANRNYESIKTAHQVDFRNYFDRVSLQLGDTENEKLSTVDRLNRFAAGKTDNSLIALFYQYSRYLLISSSRMGGLPANLQGIWNESVRPPWSSNYTTNINAQMNYWGAETGNLSEMHQPLLDFIIRLAGPGAITAKNFYNAEGWVCHHNSSMWAMTNPVGDSGEGDPCWANWPMGGTWLSTHLWEHYAFTQDQIFLKQQAYPLIKGSVQFCLDFLTADKKGYLVTAPSTSPENVYITDKGYAGQTLYGSTADMAMIRELFADYLKTAVLLKVDEALQTKVKQAMAKLYPYQIGKKGNLQEWYHDWEDREPHHRHLSHLFSAYPGYSITTTETPKLADAVRKSLELRTNEGTGWAITWRINLWARMQNAERAYDAVKKLMRFVGKDAAIKYGGGGIYANLFGAHPPFQIDGNFGGGAGIAEMLLQSHQGYIELLPALPVEWKSGAVKGLVARGNFVIDMSWKNGKLTNASILSRKGGNCKISYMGKTKVLSTQPGKNYLVKF</sequence>
<dbReference type="InterPro" id="IPR012341">
    <property type="entry name" value="6hp_glycosidase-like_sf"/>
</dbReference>
<dbReference type="PANTHER" id="PTHR31084">
    <property type="entry name" value="ALPHA-L-FUCOSIDASE 2"/>
    <property type="match status" value="1"/>
</dbReference>
<feature type="chain" id="PRO_5002132339" evidence="1">
    <location>
        <begin position="21"/>
        <end position="799"/>
    </location>
</feature>
<dbReference type="OrthoDB" id="9802600at2"/>
<dbReference type="InterPro" id="IPR049053">
    <property type="entry name" value="AFCA-like_C"/>
</dbReference>
<feature type="domain" description="Glycosyl hydrolase family 95 N-terminal" evidence="2">
    <location>
        <begin position="28"/>
        <end position="275"/>
    </location>
</feature>
<name>A0A0C1G4Y5_9SPHI</name>
<feature type="signal peptide" evidence="1">
    <location>
        <begin position="1"/>
        <end position="20"/>
    </location>
</feature>
<dbReference type="GO" id="GO:0005975">
    <property type="term" value="P:carbohydrate metabolic process"/>
    <property type="evidence" value="ECO:0007669"/>
    <property type="project" value="InterPro"/>
</dbReference>
<dbReference type="Pfam" id="PF22124">
    <property type="entry name" value="Glyco_hydro_95_cat"/>
    <property type="match status" value="1"/>
</dbReference>
<proteinExistence type="predicted"/>
<dbReference type="InterPro" id="IPR008928">
    <property type="entry name" value="6-hairpin_glycosidase_sf"/>
</dbReference>
<keyword evidence="6" id="KW-1185">Reference proteome</keyword>
<feature type="domain" description="Glycosyl hydrolase family 95 catalytic" evidence="4">
    <location>
        <begin position="303"/>
        <end position="720"/>
    </location>
</feature>
<organism evidence="5 6">
    <name type="scientific">Pedobacter kyungheensis</name>
    <dbReference type="NCBI Taxonomy" id="1069985"/>
    <lineage>
        <taxon>Bacteria</taxon>
        <taxon>Pseudomonadati</taxon>
        <taxon>Bacteroidota</taxon>
        <taxon>Sphingobacteriia</taxon>
        <taxon>Sphingobacteriales</taxon>
        <taxon>Sphingobacteriaceae</taxon>
        <taxon>Pedobacter</taxon>
    </lineage>
</organism>
<gene>
    <name evidence="5" type="ORF">OC25_07745</name>
</gene>
<evidence type="ECO:0000313" key="5">
    <source>
        <dbReference type="EMBL" id="KIA95199.1"/>
    </source>
</evidence>
<dbReference type="PIRSF" id="PIRSF007663">
    <property type="entry name" value="UCP007663"/>
    <property type="match status" value="1"/>
</dbReference>
<dbReference type="Proteomes" id="UP000031246">
    <property type="component" value="Unassembled WGS sequence"/>
</dbReference>
<dbReference type="EMBL" id="JSYN01000006">
    <property type="protein sequence ID" value="KIA95199.1"/>
    <property type="molecule type" value="Genomic_DNA"/>
</dbReference>
<dbReference type="Pfam" id="PF21307">
    <property type="entry name" value="Glyco_hydro_95_C"/>
    <property type="match status" value="1"/>
</dbReference>
<dbReference type="Pfam" id="PF14498">
    <property type="entry name" value="Glyco_hyd_65N_2"/>
    <property type="match status" value="1"/>
</dbReference>